<dbReference type="OrthoDB" id="440160at2759"/>
<proteinExistence type="inferred from homology"/>
<keyword evidence="3" id="KW-0812">Transmembrane</keyword>
<evidence type="ECO:0000313" key="4">
    <source>
        <dbReference type="EMBL" id="PJF19186.1"/>
    </source>
</evidence>
<dbReference type="InterPro" id="IPR003737">
    <property type="entry name" value="GlcNAc_PI_deacetylase-related"/>
</dbReference>
<evidence type="ECO:0000256" key="2">
    <source>
        <dbReference type="ARBA" id="ARBA00012176"/>
    </source>
</evidence>
<keyword evidence="5" id="KW-1185">Reference proteome</keyword>
<dbReference type="SUPFAM" id="SSF102588">
    <property type="entry name" value="LmbE-like"/>
    <property type="match status" value="1"/>
</dbReference>
<sequence>MGWFTLAVLGAVAYTVWYAVSIAREYLRRERPNNVFNNVLLVTAHPDDECMFFGPTLRTLQRSGSHIHVLCLSTGNYDGLGAHRTKELQASCQVLGVTCTVEDTLQDGEKWDPEAVSDAIDEFVKETKWDAILTFDKFGVSGHLNHGNVHNGVRYFAARSARPYILLELESAPLLLKYSGMMAIVYEYVQSLMGVMLSSQKESVLNNQKKSGLSNQSVSSNRMVAVLEPNEAWTAYRAMAMHRSQLVWFRYLYLLFSRYMHINTVVVRHPSQLM</sequence>
<comment type="caution">
    <text evidence="4">The sequence shown here is derived from an EMBL/GenBank/DDBJ whole genome shotgun (WGS) entry which is preliminary data.</text>
</comment>
<dbReference type="EMBL" id="MTSL01000075">
    <property type="protein sequence ID" value="PJF19186.1"/>
    <property type="molecule type" value="Genomic_DNA"/>
</dbReference>
<evidence type="ECO:0000313" key="5">
    <source>
        <dbReference type="Proteomes" id="UP000240830"/>
    </source>
</evidence>
<dbReference type="Proteomes" id="UP000240830">
    <property type="component" value="Unassembled WGS sequence"/>
</dbReference>
<evidence type="ECO:0000256" key="1">
    <source>
        <dbReference type="ARBA" id="ARBA00006066"/>
    </source>
</evidence>
<dbReference type="GO" id="GO:0000225">
    <property type="term" value="F:N-acetylglucosaminylphosphatidylinositol deacetylase activity"/>
    <property type="evidence" value="ECO:0007669"/>
    <property type="project" value="UniProtKB-EC"/>
</dbReference>
<feature type="transmembrane region" description="Helical" evidence="3">
    <location>
        <begin position="6"/>
        <end position="23"/>
    </location>
</feature>
<dbReference type="AlphaFoldDB" id="A0A2H9TN76"/>
<dbReference type="STRING" id="1246581.A0A2H9TN76"/>
<dbReference type="PANTHER" id="PTHR12993">
    <property type="entry name" value="N-ACETYLGLUCOSAMINYL-PHOSPHATIDYLINOSITOL DE-N-ACETYLASE-RELATED"/>
    <property type="match status" value="1"/>
</dbReference>
<dbReference type="GO" id="GO:0006506">
    <property type="term" value="P:GPI anchor biosynthetic process"/>
    <property type="evidence" value="ECO:0007669"/>
    <property type="project" value="UniProtKB-UniPathway"/>
</dbReference>
<accession>A0A2H9TN76</accession>
<reference evidence="4 5" key="1">
    <citation type="submission" date="2016-10" db="EMBL/GenBank/DDBJ databases">
        <title>The genome of Paramicrosporidium saccamoebae is the missing link in understanding Cryptomycota and Microsporidia evolution.</title>
        <authorList>
            <person name="Quandt C.A."/>
            <person name="Beaudet D."/>
            <person name="Corsaro D."/>
            <person name="Michel R."/>
            <person name="Corradi N."/>
            <person name="James T."/>
        </authorList>
    </citation>
    <scope>NUCLEOTIDE SEQUENCE [LARGE SCALE GENOMIC DNA]</scope>
    <source>
        <strain evidence="4 5">KSL3</strain>
    </source>
</reference>
<keyword evidence="3" id="KW-1133">Transmembrane helix</keyword>
<dbReference type="UniPathway" id="UPA00196"/>
<dbReference type="GO" id="GO:0005783">
    <property type="term" value="C:endoplasmic reticulum"/>
    <property type="evidence" value="ECO:0007669"/>
    <property type="project" value="TreeGrafter"/>
</dbReference>
<dbReference type="GO" id="GO:0016020">
    <property type="term" value="C:membrane"/>
    <property type="evidence" value="ECO:0007669"/>
    <property type="project" value="GOC"/>
</dbReference>
<organism evidence="4 5">
    <name type="scientific">Paramicrosporidium saccamoebae</name>
    <dbReference type="NCBI Taxonomy" id="1246581"/>
    <lineage>
        <taxon>Eukaryota</taxon>
        <taxon>Fungi</taxon>
        <taxon>Fungi incertae sedis</taxon>
        <taxon>Cryptomycota</taxon>
        <taxon>Cryptomycota incertae sedis</taxon>
        <taxon>Paramicrosporidium</taxon>
    </lineage>
</organism>
<name>A0A2H9TN76_9FUNG</name>
<dbReference type="Gene3D" id="3.40.50.10320">
    <property type="entry name" value="LmbE-like"/>
    <property type="match status" value="1"/>
</dbReference>
<dbReference type="Pfam" id="PF02585">
    <property type="entry name" value="PIG-L"/>
    <property type="match status" value="1"/>
</dbReference>
<dbReference type="PANTHER" id="PTHR12993:SF11">
    <property type="entry name" value="N-ACETYLGLUCOSAMINYL-PHOSPHATIDYLINOSITOL DE-N-ACETYLASE"/>
    <property type="match status" value="1"/>
</dbReference>
<dbReference type="EC" id="3.5.1.89" evidence="2"/>
<dbReference type="InterPro" id="IPR024078">
    <property type="entry name" value="LmbE-like_dom_sf"/>
</dbReference>
<evidence type="ECO:0000256" key="3">
    <source>
        <dbReference type="SAM" id="Phobius"/>
    </source>
</evidence>
<keyword evidence="3" id="KW-0472">Membrane</keyword>
<comment type="similarity">
    <text evidence="1">Belongs to the PIGL family.</text>
</comment>
<gene>
    <name evidence="4" type="ORF">PSACC_01032</name>
</gene>
<protein>
    <recommendedName>
        <fullName evidence="2">N-acetylglucosaminylphosphatidylinositol deacetylase</fullName>
        <ecNumber evidence="2">3.5.1.89</ecNumber>
    </recommendedName>
</protein>